<evidence type="ECO:0000313" key="3">
    <source>
        <dbReference type="Proteomes" id="UP000217448"/>
    </source>
</evidence>
<evidence type="ECO:0000313" key="2">
    <source>
        <dbReference type="EMBL" id="PBD21034.1"/>
    </source>
</evidence>
<reference evidence="1" key="3">
    <citation type="submission" date="2024-05" db="EMBL/GenBank/DDBJ databases">
        <title>Yangia mangrovi SAOS 153D genome.</title>
        <authorList>
            <person name="Verma A."/>
            <person name="Pal Y."/>
            <person name="Sundharam S."/>
            <person name="Bisht B."/>
            <person name="Srinivasan K."/>
        </authorList>
    </citation>
    <scope>NUCLEOTIDE SEQUENCE</scope>
    <source>
        <strain evidence="1">SAOS 153D</strain>
    </source>
</reference>
<dbReference type="EMBL" id="NTHN02000002">
    <property type="protein sequence ID" value="MCT4369124.1"/>
    <property type="molecule type" value="Genomic_DNA"/>
</dbReference>
<accession>A0A2A3K2P0</accession>
<reference evidence="3" key="2">
    <citation type="submission" date="2023-07" db="EMBL/GenBank/DDBJ databases">
        <title>Yangia mangrovi SAOS 153D genome.</title>
        <authorList>
            <person name="Verma A."/>
            <person name="Pal Y."/>
            <person name="Sundharam S."/>
            <person name="Bisht B."/>
            <person name="Srinivasan K."/>
        </authorList>
    </citation>
    <scope>NUCLEOTIDE SEQUENCE [LARGE SCALE GENOMIC DNA]</scope>
    <source>
        <strain evidence="3">SAOS 153D</strain>
    </source>
</reference>
<name>A0A2A3K2P0_9RHOB</name>
<dbReference type="OrthoDB" id="9867849at2"/>
<evidence type="ECO:0000313" key="1">
    <source>
        <dbReference type="EMBL" id="MCT4369124.1"/>
    </source>
</evidence>
<protein>
    <submittedName>
        <fullName evidence="2">Uncharacterized protein</fullName>
    </submittedName>
</protein>
<comment type="caution">
    <text evidence="2">The sequence shown here is derived from an EMBL/GenBank/DDBJ whole genome shotgun (WGS) entry which is preliminary data.</text>
</comment>
<dbReference type="Proteomes" id="UP000217448">
    <property type="component" value="Unassembled WGS sequence"/>
</dbReference>
<dbReference type="RefSeq" id="WP_095880487.1">
    <property type="nucleotide sequence ID" value="NZ_NTHN02000002.1"/>
</dbReference>
<proteinExistence type="predicted"/>
<reference evidence="2" key="1">
    <citation type="submission" date="2017-09" db="EMBL/GenBank/DDBJ databases">
        <title>Yangia sp. SAOS 153D whole genome sequencing.</title>
        <authorList>
            <person name="Verma A."/>
            <person name="Krishnamurthi S."/>
        </authorList>
    </citation>
    <scope>NUCLEOTIDE SEQUENCE [LARGE SCALE GENOMIC DNA]</scope>
    <source>
        <strain evidence="2">SAOS 153D</strain>
    </source>
</reference>
<dbReference type="AlphaFoldDB" id="A0A2A3K2P0"/>
<organism evidence="2">
    <name type="scientific">Alloyangia mangrovi</name>
    <dbReference type="NCBI Taxonomy" id="1779329"/>
    <lineage>
        <taxon>Bacteria</taxon>
        <taxon>Pseudomonadati</taxon>
        <taxon>Pseudomonadota</taxon>
        <taxon>Alphaproteobacteria</taxon>
        <taxon>Rhodobacterales</taxon>
        <taxon>Roseobacteraceae</taxon>
        <taxon>Alloyangia</taxon>
    </lineage>
</organism>
<sequence length="698" mass="74418">MAFLRTTVTGRIYLPDGSVMPDGANIIFTLRSWDKDADLDAVALPGPIVATVEDGAISVQLIRTASTDLQVTYDVGYLYRNPWTQLPVPGRLGVIAISGAGPVDLDDILALPAPVPNVPDALAQAVAAAADAMAAAQSANAAALMALVGTGTGFDSVQQVQDSTIGYGENSLTHNGETVTVNVAAGDRWAIKEGGAYVVLDAAATSWVRQTDGGVKLGPPAGPATITSPLRPQWFTGYTSLETGDCTAAIQAAIQYAQDQNRTLLLDESVTVEFLDLLPGTRLDMGGRRYNPESGDGSPLRAKSSIADDGGDLYLLRLWNKTDASWIKRGVQLYNIDIFGNRGNQTEAIGGLILDHTGWTNPTRPAPVHHVENFHGRGIAGVGIKLGQFINDSRLSHGRLYQISKNGLEYGSADCEITDYNIGNTYGHAFYISGSELRISDCKGWGAGAYNTTDPETDESINPTESDNFHFFKASGVYGVNLMSQEAARRGFTFTGSGTYCSDIALLNADSDGDNRVGGATTPAFEIAQGTRIKVRGHVGKRNAGFTNGPARGARVTSGSVECDIEITTDAELTSTALAPTSEGGSNTIVVNRNDKRRYDADVVSTYKPDPQVALHHRIQMEDSALTVNNPDTKIDGWELTLDFRQASTSGAARTITFGSDFIVPATWVQTTLATGRDLITFRSDGTSWFPINVLNDY</sequence>
<dbReference type="EMBL" id="NTHN01000011">
    <property type="protein sequence ID" value="PBD21034.1"/>
    <property type="molecule type" value="Genomic_DNA"/>
</dbReference>
<keyword evidence="3" id="KW-1185">Reference proteome</keyword>
<gene>
    <name evidence="1" type="ORF">CLG85_001700</name>
    <name evidence="2" type="ORF">CLG85_00570</name>
</gene>